<dbReference type="AlphaFoldDB" id="A0A3P3WBH3"/>
<organism evidence="1 2">
    <name type="scientific">Flavobacterium macacae</name>
    <dbReference type="NCBI Taxonomy" id="2488993"/>
    <lineage>
        <taxon>Bacteria</taxon>
        <taxon>Pseudomonadati</taxon>
        <taxon>Bacteroidota</taxon>
        <taxon>Flavobacteriia</taxon>
        <taxon>Flavobacteriales</taxon>
        <taxon>Flavobacteriaceae</taxon>
        <taxon>Flavobacterium</taxon>
    </lineage>
</organism>
<gene>
    <name evidence="1" type="ORF">EG849_07625</name>
</gene>
<dbReference type="Proteomes" id="UP000271937">
    <property type="component" value="Unassembled WGS sequence"/>
</dbReference>
<dbReference type="OrthoDB" id="1322834at2"/>
<proteinExistence type="predicted"/>
<comment type="caution">
    <text evidence="1">The sequence shown here is derived from an EMBL/GenBank/DDBJ whole genome shotgun (WGS) entry which is preliminary data.</text>
</comment>
<name>A0A3P3WBH3_9FLAO</name>
<keyword evidence="2" id="KW-1185">Reference proteome</keyword>
<sequence length="249" mass="29563">MISIVRGLKEYYLKPQVGAQYNYRFETIIDDFTNEKRPIQKSCIRDVMIMPIEKQDSLEIYQIFTSKITIKSNVSIADEYLIKQLGYVFDEIEAGVDFSGKIVKIYNLKALQFRWNLKQEELEQDYIGASVYSYFKNIGRILNNESQLIDFLSDYKMFGLYFHGLFGNYLLWEMPIKRELRIEDFEYTIVNEQIFPEKRDFVKYKIEGKSEAIDEYKGELIYNEFQLQEALIVCENKMHSIKYGALFLG</sequence>
<reference evidence="1 2" key="1">
    <citation type="submission" date="2018-11" db="EMBL/GenBank/DDBJ databases">
        <title>Flavobacterium sp. nov., YIM 102600 draft genome.</title>
        <authorList>
            <person name="Li G."/>
            <person name="Jiang Y."/>
        </authorList>
    </citation>
    <scope>NUCLEOTIDE SEQUENCE [LARGE SCALE GENOMIC DNA]</scope>
    <source>
        <strain evidence="1 2">YIM 102600</strain>
    </source>
</reference>
<evidence type="ECO:0000313" key="1">
    <source>
        <dbReference type="EMBL" id="RRJ91738.1"/>
    </source>
</evidence>
<evidence type="ECO:0000313" key="2">
    <source>
        <dbReference type="Proteomes" id="UP000271937"/>
    </source>
</evidence>
<dbReference type="EMBL" id="RQVR01000007">
    <property type="protein sequence ID" value="RRJ91738.1"/>
    <property type="molecule type" value="Genomic_DNA"/>
</dbReference>
<accession>A0A3P3WBH3</accession>
<protein>
    <submittedName>
        <fullName evidence="1">Uncharacterized protein</fullName>
    </submittedName>
</protein>
<dbReference type="RefSeq" id="WP_125012486.1">
    <property type="nucleotide sequence ID" value="NZ_RQVR01000007.1"/>
</dbReference>